<protein>
    <submittedName>
        <fullName evidence="7">Type I phosphodiesterase / nucleotide pyrophosphatase</fullName>
    </submittedName>
</protein>
<dbReference type="PANTHER" id="PTHR10151:SF120">
    <property type="entry name" value="BIS(5'-ADENOSYL)-TRIPHOSPHATASE"/>
    <property type="match status" value="1"/>
</dbReference>
<dbReference type="NCBIfam" id="NF042991">
    <property type="entry name" value="alk_phos_PafA"/>
    <property type="match status" value="1"/>
</dbReference>
<feature type="binding site" evidence="5">
    <location>
        <position position="100"/>
    </location>
    <ligand>
        <name>substrate</name>
    </ligand>
</feature>
<dbReference type="GO" id="GO:0046872">
    <property type="term" value="F:metal ion binding"/>
    <property type="evidence" value="ECO:0007669"/>
    <property type="project" value="UniProtKB-KW"/>
</dbReference>
<keyword evidence="2" id="KW-0479">Metal-binding</keyword>
<dbReference type="EMBL" id="FOJG01000002">
    <property type="protein sequence ID" value="SEW51687.1"/>
    <property type="molecule type" value="Genomic_DNA"/>
</dbReference>
<dbReference type="GO" id="GO:0004035">
    <property type="term" value="F:alkaline phosphatase activity"/>
    <property type="evidence" value="ECO:0007669"/>
    <property type="project" value="InterPro"/>
</dbReference>
<dbReference type="Gene3D" id="3.30.1360.150">
    <property type="match status" value="1"/>
</dbReference>
<dbReference type="Proteomes" id="UP000199310">
    <property type="component" value="Unassembled WGS sequence"/>
</dbReference>
<feature type="signal peptide" evidence="6">
    <location>
        <begin position="1"/>
        <end position="21"/>
    </location>
</feature>
<gene>
    <name evidence="7" type="ORF">SAMN04488122_4442</name>
</gene>
<evidence type="ECO:0000313" key="7">
    <source>
        <dbReference type="EMBL" id="SEW51687.1"/>
    </source>
</evidence>
<dbReference type="InterPro" id="IPR026263">
    <property type="entry name" value="Alkaline_phosphatase_prok"/>
</dbReference>
<evidence type="ECO:0000256" key="5">
    <source>
        <dbReference type="PIRSR" id="PIRSR031924-51"/>
    </source>
</evidence>
<dbReference type="SUPFAM" id="SSF53649">
    <property type="entry name" value="Alkaline phosphatase-like"/>
    <property type="match status" value="1"/>
</dbReference>
<keyword evidence="3 6" id="KW-0732">Signal</keyword>
<evidence type="ECO:0000256" key="1">
    <source>
        <dbReference type="ARBA" id="ARBA00022553"/>
    </source>
</evidence>
<name>A0A1I0S7G8_9BACT</name>
<feature type="active site" description="Phosphothreonine intermediate" evidence="4">
    <location>
        <position position="79"/>
    </location>
</feature>
<keyword evidence="8" id="KW-1185">Reference proteome</keyword>
<dbReference type="AlphaFoldDB" id="A0A1I0S7G8"/>
<feature type="chain" id="PRO_5011606092" evidence="6">
    <location>
        <begin position="22"/>
        <end position="540"/>
    </location>
</feature>
<dbReference type="STRING" id="29529.SAMN04488122_4442"/>
<dbReference type="InterPro" id="IPR017850">
    <property type="entry name" value="Alkaline_phosphatase_core_sf"/>
</dbReference>
<dbReference type="Gene3D" id="3.40.720.10">
    <property type="entry name" value="Alkaline Phosphatase, subunit A"/>
    <property type="match status" value="1"/>
</dbReference>
<evidence type="ECO:0000256" key="2">
    <source>
        <dbReference type="ARBA" id="ARBA00022723"/>
    </source>
</evidence>
<evidence type="ECO:0000256" key="3">
    <source>
        <dbReference type="ARBA" id="ARBA00022729"/>
    </source>
</evidence>
<proteinExistence type="predicted"/>
<dbReference type="RefSeq" id="WP_089898131.1">
    <property type="nucleotide sequence ID" value="NZ_FOJG01000002.1"/>
</dbReference>
<reference evidence="8" key="1">
    <citation type="submission" date="2016-10" db="EMBL/GenBank/DDBJ databases">
        <authorList>
            <person name="Varghese N."/>
            <person name="Submissions S."/>
        </authorList>
    </citation>
    <scope>NUCLEOTIDE SEQUENCE [LARGE SCALE GENOMIC DNA]</scope>
    <source>
        <strain evidence="8">DSM 3695</strain>
    </source>
</reference>
<dbReference type="Pfam" id="PF01663">
    <property type="entry name" value="Phosphodiest"/>
    <property type="match status" value="1"/>
</dbReference>
<dbReference type="OrthoDB" id="9766127at2"/>
<dbReference type="PANTHER" id="PTHR10151">
    <property type="entry name" value="ECTONUCLEOTIDE PYROPHOSPHATASE/PHOSPHODIESTERASE"/>
    <property type="match status" value="1"/>
</dbReference>
<evidence type="ECO:0000256" key="6">
    <source>
        <dbReference type="SAM" id="SignalP"/>
    </source>
</evidence>
<dbReference type="PIRSF" id="PIRSF031924">
    <property type="entry name" value="Pi-irrepressible_AP"/>
    <property type="match status" value="1"/>
</dbReference>
<evidence type="ECO:0000313" key="8">
    <source>
        <dbReference type="Proteomes" id="UP000199310"/>
    </source>
</evidence>
<evidence type="ECO:0000256" key="4">
    <source>
        <dbReference type="PIRSR" id="PIRSR031924-50"/>
    </source>
</evidence>
<sequence length="540" mass="59474">MRSIQQWLVAGLLLLSAVNTAAQTPASKPKIVVGMMVDQMRWDYLYRYSARYGNGGFKRLLREGFKCEQTYINYAPTVTACGHTSVYTGSSPAVHGIVDNDWYSRELQRGVYCTEDSTETTVGAEGKAGNMSPRNLLVSTVTDELRLATNFRSKVVGVALKDRASILPAGHTANAAFWYDGKSGNFISSTYYMKALPDWAQRFNAQQLPVKYLAKGWETLYPLNSYVQSDADNKDYEKSFGHEKAPVFPHTFTGRESNGIRTTPYGNTLTFAFAKAAIEGYSLGAGTETDFLAVSFSSPDAVGHQFGPNSIEEEDLYLRLDKDLEEFFTYLDKRFGKGNYLYFITADHGVSQSPGFLEEHKLPTGLLDADALVKDINTAIAAQFGIAKGVVAVSAYQLYLDHDAFADRKIPLQPVIELVIRKLKATPGIADAVSLPELGTAALHEPLRTMLINGYNKQRGGDVILLMQAGWKDGGRSGATHGLWYPYDAHIPLVWMGWGIKPGKTYRTTGMTDIAPTVAALLNIQVPSGNIGQVVWELFK</sequence>
<organism evidence="7 8">
    <name type="scientific">Chitinophaga arvensicola</name>
    <dbReference type="NCBI Taxonomy" id="29529"/>
    <lineage>
        <taxon>Bacteria</taxon>
        <taxon>Pseudomonadati</taxon>
        <taxon>Bacteroidota</taxon>
        <taxon>Chitinophagia</taxon>
        <taxon>Chitinophagales</taxon>
        <taxon>Chitinophagaceae</taxon>
        <taxon>Chitinophaga</taxon>
    </lineage>
</organism>
<accession>A0A1I0S7G8</accession>
<keyword evidence="1 4" id="KW-0597">Phosphoprotein</keyword>
<dbReference type="InterPro" id="IPR002591">
    <property type="entry name" value="Phosphodiest/P_Trfase"/>
</dbReference>
<feature type="binding site" evidence="5">
    <location>
        <begin position="161"/>
        <end position="163"/>
    </location>
    <ligand>
        <name>substrate</name>
    </ligand>
</feature>
<dbReference type="CDD" id="cd16016">
    <property type="entry name" value="AP-SPAP"/>
    <property type="match status" value="1"/>
</dbReference>